<evidence type="ECO:0000313" key="5">
    <source>
        <dbReference type="Proteomes" id="UP000414233"/>
    </source>
</evidence>
<feature type="region of interest" description="Disordered" evidence="2">
    <location>
        <begin position="274"/>
        <end position="296"/>
    </location>
</feature>
<sequence>MALVGASPAAHADLYGFVDENGTAHLATRPLDSRYRLFVRSGGSLDLRGRAALGAAPAGGSERAKLYDALSHHPALKRLSPVIMRAADRFDVDPALLKAVIAAESGFDPDAVSPKGAIGLMQVMPETGERYGVRADKKRSVADKLSDPSINVATGARFLRDLQARYPARLELVLAAYNAGEGAVARHAYQVPPYAETRDYVVAVMELYRRFDPDAAMASATSVTEGAVRAALPSRPGTQGNARGAGNRRVHVILGAPAGLPVVPAEIPAVLKHDSHDAPRTEARSGPPVPLSSSDP</sequence>
<evidence type="ECO:0000313" key="4">
    <source>
        <dbReference type="EMBL" id="VVE13145.1"/>
    </source>
</evidence>
<evidence type="ECO:0000256" key="1">
    <source>
        <dbReference type="ARBA" id="ARBA00007734"/>
    </source>
</evidence>
<dbReference type="Pfam" id="PF01464">
    <property type="entry name" value="SLT"/>
    <property type="match status" value="1"/>
</dbReference>
<organism evidence="4 5">
    <name type="scientific">Pandoraea terrae</name>
    <dbReference type="NCBI Taxonomy" id="1537710"/>
    <lineage>
        <taxon>Bacteria</taxon>
        <taxon>Pseudomonadati</taxon>
        <taxon>Pseudomonadota</taxon>
        <taxon>Betaproteobacteria</taxon>
        <taxon>Burkholderiales</taxon>
        <taxon>Burkholderiaceae</taxon>
        <taxon>Pandoraea</taxon>
    </lineage>
</organism>
<keyword evidence="5" id="KW-1185">Reference proteome</keyword>
<gene>
    <name evidence="4" type="ORF">PTE30175_02661</name>
</gene>
<evidence type="ECO:0000256" key="2">
    <source>
        <dbReference type="SAM" id="MobiDB-lite"/>
    </source>
</evidence>
<dbReference type="InterPro" id="IPR000189">
    <property type="entry name" value="Transglyc_AS"/>
</dbReference>
<dbReference type="Gene3D" id="1.10.530.10">
    <property type="match status" value="1"/>
</dbReference>
<dbReference type="PANTHER" id="PTHR37423:SF2">
    <property type="entry name" value="MEMBRANE-BOUND LYTIC MUREIN TRANSGLYCOSYLASE C"/>
    <property type="match status" value="1"/>
</dbReference>
<dbReference type="AlphaFoldDB" id="A0A5E4VQ55"/>
<protein>
    <submittedName>
        <fullName evidence="4">Lytic transglycosylase</fullName>
    </submittedName>
</protein>
<dbReference type="Proteomes" id="UP000414233">
    <property type="component" value="Unassembled WGS sequence"/>
</dbReference>
<dbReference type="InterPro" id="IPR008258">
    <property type="entry name" value="Transglycosylase_SLT_dom_1"/>
</dbReference>
<feature type="region of interest" description="Disordered" evidence="2">
    <location>
        <begin position="227"/>
        <end position="246"/>
    </location>
</feature>
<dbReference type="InterPro" id="IPR023346">
    <property type="entry name" value="Lysozyme-like_dom_sf"/>
</dbReference>
<dbReference type="GO" id="GO:0016020">
    <property type="term" value="C:membrane"/>
    <property type="evidence" value="ECO:0007669"/>
    <property type="project" value="InterPro"/>
</dbReference>
<feature type="compositionally biased region" description="Basic and acidic residues" evidence="2">
    <location>
        <begin position="274"/>
        <end position="283"/>
    </location>
</feature>
<proteinExistence type="inferred from homology"/>
<dbReference type="GO" id="GO:0008933">
    <property type="term" value="F:peptidoglycan lytic transglycosylase activity"/>
    <property type="evidence" value="ECO:0007669"/>
    <property type="project" value="InterPro"/>
</dbReference>
<dbReference type="EMBL" id="CABPRZ010000010">
    <property type="protein sequence ID" value="VVE13145.1"/>
    <property type="molecule type" value="Genomic_DNA"/>
</dbReference>
<dbReference type="RefSeq" id="WP_224788753.1">
    <property type="nucleotide sequence ID" value="NZ_CABPRZ010000010.1"/>
</dbReference>
<reference evidence="4 5" key="1">
    <citation type="submission" date="2019-08" db="EMBL/GenBank/DDBJ databases">
        <authorList>
            <person name="Peeters C."/>
        </authorList>
    </citation>
    <scope>NUCLEOTIDE SEQUENCE [LARGE SCALE GENOMIC DNA]</scope>
    <source>
        <strain evidence="4 5">LMG 30175</strain>
    </source>
</reference>
<name>A0A5E4VQ55_9BURK</name>
<dbReference type="PROSITE" id="PS00922">
    <property type="entry name" value="TRANSGLYCOSYLASE"/>
    <property type="match status" value="1"/>
</dbReference>
<dbReference type="CDD" id="cd16896">
    <property type="entry name" value="LT_Slt70-like"/>
    <property type="match status" value="1"/>
</dbReference>
<comment type="similarity">
    <text evidence="1">Belongs to the transglycosylase Slt family.</text>
</comment>
<dbReference type="GO" id="GO:0000270">
    <property type="term" value="P:peptidoglycan metabolic process"/>
    <property type="evidence" value="ECO:0007669"/>
    <property type="project" value="InterPro"/>
</dbReference>
<accession>A0A5E4VQ55</accession>
<evidence type="ECO:0000259" key="3">
    <source>
        <dbReference type="Pfam" id="PF01464"/>
    </source>
</evidence>
<dbReference type="SUPFAM" id="SSF53955">
    <property type="entry name" value="Lysozyme-like"/>
    <property type="match status" value="1"/>
</dbReference>
<dbReference type="PANTHER" id="PTHR37423">
    <property type="entry name" value="SOLUBLE LYTIC MUREIN TRANSGLYCOSYLASE-RELATED"/>
    <property type="match status" value="1"/>
</dbReference>
<feature type="domain" description="Transglycosylase SLT" evidence="3">
    <location>
        <begin position="83"/>
        <end position="188"/>
    </location>
</feature>